<sequence>MKRFYLSDREKAFADLIFEGWSATKAYPLLFPTKAKGSSISVLASRLKSSPLIREYLNYKLYKRVGIRMRYEDGKDLLSDSL</sequence>
<dbReference type="EMBL" id="QSCF01000056">
    <property type="protein sequence ID" value="RGX75472.1"/>
    <property type="molecule type" value="Genomic_DNA"/>
</dbReference>
<accession>A0A413GWH2</accession>
<dbReference type="Proteomes" id="UP000286075">
    <property type="component" value="Unassembled WGS sequence"/>
</dbReference>
<gene>
    <name evidence="1" type="ORF">DXA68_21560</name>
</gene>
<comment type="caution">
    <text evidence="1">The sequence shown here is derived from an EMBL/GenBank/DDBJ whole genome shotgun (WGS) entry which is preliminary data.</text>
</comment>
<name>A0A413GWH2_9BACE</name>
<dbReference type="AlphaFoldDB" id="A0A413GWH2"/>
<protein>
    <submittedName>
        <fullName evidence="1">Uncharacterized protein</fullName>
    </submittedName>
</protein>
<reference evidence="1 2" key="1">
    <citation type="submission" date="2018-08" db="EMBL/GenBank/DDBJ databases">
        <title>A genome reference for cultivated species of the human gut microbiota.</title>
        <authorList>
            <person name="Zou Y."/>
            <person name="Xue W."/>
            <person name="Luo G."/>
        </authorList>
    </citation>
    <scope>NUCLEOTIDE SEQUENCE [LARGE SCALE GENOMIC DNA]</scope>
    <source>
        <strain evidence="1 2">OF03-9BH</strain>
    </source>
</reference>
<organism evidence="1 2">
    <name type="scientific">Bacteroides stercorirosoris</name>
    <dbReference type="NCBI Taxonomy" id="871324"/>
    <lineage>
        <taxon>Bacteria</taxon>
        <taxon>Pseudomonadati</taxon>
        <taxon>Bacteroidota</taxon>
        <taxon>Bacteroidia</taxon>
        <taxon>Bacteroidales</taxon>
        <taxon>Bacteroidaceae</taxon>
        <taxon>Bacteroides</taxon>
    </lineage>
</organism>
<evidence type="ECO:0000313" key="1">
    <source>
        <dbReference type="EMBL" id="RGX75472.1"/>
    </source>
</evidence>
<proteinExistence type="predicted"/>
<evidence type="ECO:0000313" key="2">
    <source>
        <dbReference type="Proteomes" id="UP000286075"/>
    </source>
</evidence>